<dbReference type="InterPro" id="IPR000462">
    <property type="entry name" value="CDP-OH_P_trans"/>
</dbReference>
<dbReference type="PANTHER" id="PTHR14269:SF11">
    <property type="entry name" value="CDP-DIACYLGLYCEROL--GLYCEROL-3-PHOSPHATE 3-PHOSPHATIDYLTRANSFERASE"/>
    <property type="match status" value="1"/>
</dbReference>
<sequence length="197" mass="22606">MREAASNIDGKKVLVTKEIYTWSNFISLTRVLVAAPIIYLHIHNGYETNLAIVALIVYGGISDYFDGLVARLRNERSELGKMLDPVADKLMAFFLFLYTVFLGWIPLWYFFLGVSRDLLIMWGSARIRKKRGKVAMSIMSGKISVNGMALYWMSEFFFPEATQVHLLLIILSVLLMVYSFIEYTIRYNKIMAGADFN</sequence>
<evidence type="ECO:0000256" key="2">
    <source>
        <dbReference type="ARBA" id="ARBA00005042"/>
    </source>
</evidence>
<dbReference type="RefSeq" id="WP_237851981.1">
    <property type="nucleotide sequence ID" value="NZ_JAKLWS010000001.1"/>
</dbReference>
<evidence type="ECO:0000256" key="6">
    <source>
        <dbReference type="ARBA" id="ARBA00022516"/>
    </source>
</evidence>
<keyword evidence="6" id="KW-0444">Lipid biosynthesis</keyword>
<evidence type="ECO:0000256" key="11">
    <source>
        <dbReference type="ARBA" id="ARBA00023136"/>
    </source>
</evidence>
<dbReference type="Gene3D" id="1.20.120.1760">
    <property type="match status" value="1"/>
</dbReference>
<evidence type="ECO:0000256" key="13">
    <source>
        <dbReference type="ARBA" id="ARBA00023264"/>
    </source>
</evidence>
<dbReference type="Pfam" id="PF01066">
    <property type="entry name" value="CDP-OH_P_transf"/>
    <property type="match status" value="1"/>
</dbReference>
<dbReference type="Proteomes" id="UP001165366">
    <property type="component" value="Unassembled WGS sequence"/>
</dbReference>
<comment type="similarity">
    <text evidence="3 15">Belongs to the CDP-alcohol phosphatidyltransferase class-I family.</text>
</comment>
<evidence type="ECO:0000256" key="3">
    <source>
        <dbReference type="ARBA" id="ARBA00010441"/>
    </source>
</evidence>
<comment type="pathway">
    <text evidence="2">Phospholipid metabolism; phosphatidylglycerol biosynthesis; phosphatidylglycerol from CDP-diacylglycerol: step 1/2.</text>
</comment>
<evidence type="ECO:0000313" key="17">
    <source>
        <dbReference type="EMBL" id="MCG2587135.1"/>
    </source>
</evidence>
<keyword evidence="9 16" id="KW-1133">Transmembrane helix</keyword>
<name>A0ABS9K8F3_9BACT</name>
<keyword evidence="8 16" id="KW-0812">Transmembrane</keyword>
<evidence type="ECO:0000313" key="18">
    <source>
        <dbReference type="Proteomes" id="UP001165366"/>
    </source>
</evidence>
<feature type="transmembrane region" description="Helical" evidence="16">
    <location>
        <begin position="134"/>
        <end position="152"/>
    </location>
</feature>
<dbReference type="PROSITE" id="PS00379">
    <property type="entry name" value="CDP_ALCOHOL_P_TRANSF"/>
    <property type="match status" value="1"/>
</dbReference>
<dbReference type="PANTHER" id="PTHR14269">
    <property type="entry name" value="CDP-DIACYLGLYCEROL--GLYCEROL-3-PHOSPHATE 3-PHOSPHATIDYLTRANSFERASE-RELATED"/>
    <property type="match status" value="1"/>
</dbReference>
<keyword evidence="18" id="KW-1185">Reference proteome</keyword>
<accession>A0ABS9K8F3</accession>
<evidence type="ECO:0000256" key="14">
    <source>
        <dbReference type="ARBA" id="ARBA00048586"/>
    </source>
</evidence>
<keyword evidence="10" id="KW-0443">Lipid metabolism</keyword>
<dbReference type="EC" id="2.7.8.5" evidence="4"/>
<evidence type="ECO:0000256" key="8">
    <source>
        <dbReference type="ARBA" id="ARBA00022692"/>
    </source>
</evidence>
<evidence type="ECO:0000256" key="5">
    <source>
        <dbReference type="ARBA" id="ARBA00014944"/>
    </source>
</evidence>
<protein>
    <recommendedName>
        <fullName evidence="5">CDP-diacylglycerol--glycerol-3-phosphate 3-phosphatidyltransferase</fullName>
        <ecNumber evidence="4">2.7.8.5</ecNumber>
    </recommendedName>
</protein>
<comment type="caution">
    <text evidence="17">The sequence shown here is derived from an EMBL/GenBank/DDBJ whole genome shotgun (WGS) entry which is preliminary data.</text>
</comment>
<evidence type="ECO:0000256" key="16">
    <source>
        <dbReference type="SAM" id="Phobius"/>
    </source>
</evidence>
<comment type="catalytic activity">
    <reaction evidence="14">
        <text>a CDP-1,2-diacyl-sn-glycerol + sn-glycerol 3-phosphate = a 1,2-diacyl-sn-glycero-3-phospho-(1'-sn-glycero-3'-phosphate) + CMP + H(+)</text>
        <dbReference type="Rhea" id="RHEA:12593"/>
        <dbReference type="ChEBI" id="CHEBI:15378"/>
        <dbReference type="ChEBI" id="CHEBI:57597"/>
        <dbReference type="ChEBI" id="CHEBI:58332"/>
        <dbReference type="ChEBI" id="CHEBI:60110"/>
        <dbReference type="ChEBI" id="CHEBI:60377"/>
        <dbReference type="EC" id="2.7.8.5"/>
    </reaction>
</comment>
<keyword evidence="7 15" id="KW-0808">Transferase</keyword>
<feature type="transmembrane region" description="Helical" evidence="16">
    <location>
        <begin position="90"/>
        <end position="114"/>
    </location>
</feature>
<dbReference type="InterPro" id="IPR004570">
    <property type="entry name" value="Phosphatidylglycerol_P_synth"/>
</dbReference>
<comment type="subcellular location">
    <subcellularLocation>
        <location evidence="1">Membrane</location>
        <topology evidence="1">Multi-pass membrane protein</topology>
    </subcellularLocation>
</comment>
<keyword evidence="12" id="KW-0594">Phospholipid biosynthesis</keyword>
<proteinExistence type="inferred from homology"/>
<evidence type="ECO:0000256" key="9">
    <source>
        <dbReference type="ARBA" id="ARBA00022989"/>
    </source>
</evidence>
<organism evidence="17 18">
    <name type="scientific">Rhodohalobacter sulfatireducens</name>
    <dbReference type="NCBI Taxonomy" id="2911366"/>
    <lineage>
        <taxon>Bacteria</taxon>
        <taxon>Pseudomonadati</taxon>
        <taxon>Balneolota</taxon>
        <taxon>Balneolia</taxon>
        <taxon>Balneolales</taxon>
        <taxon>Balneolaceae</taxon>
        <taxon>Rhodohalobacter</taxon>
    </lineage>
</organism>
<dbReference type="InterPro" id="IPR043130">
    <property type="entry name" value="CDP-OH_PTrfase_TM_dom"/>
</dbReference>
<dbReference type="PIRSF" id="PIRSF000847">
    <property type="entry name" value="Phos_ph_gly_syn"/>
    <property type="match status" value="1"/>
</dbReference>
<evidence type="ECO:0000256" key="1">
    <source>
        <dbReference type="ARBA" id="ARBA00004141"/>
    </source>
</evidence>
<dbReference type="InterPro" id="IPR050324">
    <property type="entry name" value="CDP-alcohol_PTase-I"/>
</dbReference>
<evidence type="ECO:0000256" key="12">
    <source>
        <dbReference type="ARBA" id="ARBA00023209"/>
    </source>
</evidence>
<keyword evidence="11 16" id="KW-0472">Membrane</keyword>
<reference evidence="17" key="2">
    <citation type="submission" date="2024-05" db="EMBL/GenBank/DDBJ databases">
        <title>Rhodohalobacter halophilus gen. nov., sp. nov., a moderately halophilic member of the family Balneolaceae.</title>
        <authorList>
            <person name="Xia J."/>
        </authorList>
    </citation>
    <scope>NUCLEOTIDE SEQUENCE</scope>
    <source>
        <strain evidence="17">WB101</strain>
    </source>
</reference>
<dbReference type="EMBL" id="JAKLWS010000001">
    <property type="protein sequence ID" value="MCG2587135.1"/>
    <property type="molecule type" value="Genomic_DNA"/>
</dbReference>
<evidence type="ECO:0000256" key="4">
    <source>
        <dbReference type="ARBA" id="ARBA00013170"/>
    </source>
</evidence>
<evidence type="ECO:0000256" key="10">
    <source>
        <dbReference type="ARBA" id="ARBA00023098"/>
    </source>
</evidence>
<feature type="transmembrane region" description="Helical" evidence="16">
    <location>
        <begin position="164"/>
        <end position="181"/>
    </location>
</feature>
<evidence type="ECO:0000256" key="7">
    <source>
        <dbReference type="ARBA" id="ARBA00022679"/>
    </source>
</evidence>
<gene>
    <name evidence="17" type="ORF">L6773_01060</name>
</gene>
<feature type="transmembrane region" description="Helical" evidence="16">
    <location>
        <begin position="20"/>
        <end position="42"/>
    </location>
</feature>
<keyword evidence="13" id="KW-1208">Phospholipid metabolism</keyword>
<reference evidence="17" key="1">
    <citation type="submission" date="2022-01" db="EMBL/GenBank/DDBJ databases">
        <authorList>
            <person name="Wang Y."/>
        </authorList>
    </citation>
    <scope>NUCLEOTIDE SEQUENCE</scope>
    <source>
        <strain evidence="17">WB101</strain>
    </source>
</reference>
<evidence type="ECO:0000256" key="15">
    <source>
        <dbReference type="RuleBase" id="RU003750"/>
    </source>
</evidence>
<dbReference type="InterPro" id="IPR048254">
    <property type="entry name" value="CDP_ALCOHOL_P_TRANSF_CS"/>
</dbReference>